<name>A0A0R2FUT6_9LACO</name>
<dbReference type="InterPro" id="IPR035942">
    <property type="entry name" value="Lp2179-like_sf"/>
</dbReference>
<proteinExistence type="predicted"/>
<comment type="caution">
    <text evidence="1">The sequence shown here is derived from an EMBL/GenBank/DDBJ whole genome shotgun (WGS) entry which is preliminary data.</text>
</comment>
<dbReference type="AlphaFoldDB" id="A0A0R2FUT6"/>
<keyword evidence="2" id="KW-1185">Reference proteome</keyword>
<dbReference type="STRING" id="1123500.GCA_000420365_00951"/>
<dbReference type="InParanoid" id="A0A0R2FUT6"/>
<dbReference type="PATRIC" id="fig|1123500.6.peg.1052"/>
<evidence type="ECO:0008006" key="3">
    <source>
        <dbReference type="Google" id="ProtNLM"/>
    </source>
</evidence>
<dbReference type="RefSeq" id="WP_022791708.1">
    <property type="nucleotide sequence ID" value="NZ_ATUU01000003.1"/>
</dbReference>
<evidence type="ECO:0000313" key="2">
    <source>
        <dbReference type="Proteomes" id="UP000051296"/>
    </source>
</evidence>
<dbReference type="InterPro" id="IPR014965">
    <property type="entry name" value="Amino_acid_metab_prot_put"/>
</dbReference>
<dbReference type="EMBL" id="JQAX01000003">
    <property type="protein sequence ID" value="KRN31790.1"/>
    <property type="molecule type" value="Genomic_DNA"/>
</dbReference>
<dbReference type="SUPFAM" id="SSF160800">
    <property type="entry name" value="Lp2179-like"/>
    <property type="match status" value="1"/>
</dbReference>
<dbReference type="eggNOG" id="ENOG5032U9W">
    <property type="taxonomic scope" value="Bacteria"/>
</dbReference>
<gene>
    <name evidence="1" type="ORF">IV68_GL001048</name>
</gene>
<reference evidence="1 2" key="1">
    <citation type="journal article" date="2015" name="Genome Announc.">
        <title>Expanding the biotechnology potential of lactobacilli through comparative genomics of 213 strains and associated genera.</title>
        <authorList>
            <person name="Sun Z."/>
            <person name="Harris H.M."/>
            <person name="McCann A."/>
            <person name="Guo C."/>
            <person name="Argimon S."/>
            <person name="Zhang W."/>
            <person name="Yang X."/>
            <person name="Jeffery I.B."/>
            <person name="Cooney J.C."/>
            <person name="Kagawa T.F."/>
            <person name="Liu W."/>
            <person name="Song Y."/>
            <person name="Salvetti E."/>
            <person name="Wrobel A."/>
            <person name="Rasinkangas P."/>
            <person name="Parkhill J."/>
            <person name="Rea M.C."/>
            <person name="O'Sullivan O."/>
            <person name="Ritari J."/>
            <person name="Douillard F.P."/>
            <person name="Paul Ross R."/>
            <person name="Yang R."/>
            <person name="Briner A.E."/>
            <person name="Felis G.E."/>
            <person name="de Vos W.M."/>
            <person name="Barrangou R."/>
            <person name="Klaenhammer T.R."/>
            <person name="Caufield P.W."/>
            <person name="Cui Y."/>
            <person name="Zhang H."/>
            <person name="O'Toole P.W."/>
        </authorList>
    </citation>
    <scope>NUCLEOTIDE SEQUENCE [LARGE SCALE GENOMIC DNA]</scope>
    <source>
        <strain evidence="1 2">DSM 20190</strain>
    </source>
</reference>
<dbReference type="Pfam" id="PF08866">
    <property type="entry name" value="DUF1831"/>
    <property type="match status" value="1"/>
</dbReference>
<sequence length="114" mass="12735">MAFEEVVTVPGDPQKYRLNVAVKRYALLDLGFVRNNAGAYVMERSLQPMKGLAKAIKLKVVVNQDLTGIKIKTVNPVGTAKVNIFNLADNSALLELYHYYLDELVTREILQLVA</sequence>
<accession>A0A0R2FUT6</accession>
<protein>
    <recommendedName>
        <fullName evidence="3">Cysteine desulfurase</fullName>
    </recommendedName>
</protein>
<evidence type="ECO:0000313" key="1">
    <source>
        <dbReference type="EMBL" id="KRN31790.1"/>
    </source>
</evidence>
<dbReference type="Proteomes" id="UP000051296">
    <property type="component" value="Unassembled WGS sequence"/>
</dbReference>
<organism evidence="1 2">
    <name type="scientific">Weissella halotolerans DSM 20190</name>
    <dbReference type="NCBI Taxonomy" id="1123500"/>
    <lineage>
        <taxon>Bacteria</taxon>
        <taxon>Bacillati</taxon>
        <taxon>Bacillota</taxon>
        <taxon>Bacilli</taxon>
        <taxon>Lactobacillales</taxon>
        <taxon>Lactobacillaceae</taxon>
        <taxon>Weissella</taxon>
    </lineage>
</organism>
<dbReference type="Gene3D" id="3.30.1820.10">
    <property type="entry name" value="Lp2179-like"/>
    <property type="match status" value="1"/>
</dbReference>
<dbReference type="OrthoDB" id="2166222at2"/>